<dbReference type="AlphaFoldDB" id="A0A1Y2K7N1"/>
<comment type="caution">
    <text evidence="1">The sequence shown here is derived from an EMBL/GenBank/DDBJ whole genome shotgun (WGS) entry which is preliminary data.</text>
</comment>
<reference evidence="1 2" key="1">
    <citation type="journal article" date="2016" name="BMC Genomics">
        <title>Combined genomic and structural analyses of a cultured magnetotactic bacterium reveals its niche adaptation to a dynamic environment.</title>
        <authorList>
            <person name="Araujo A.C."/>
            <person name="Morillo V."/>
            <person name="Cypriano J."/>
            <person name="Teixeira L.C."/>
            <person name="Leao P."/>
            <person name="Lyra S."/>
            <person name="Almeida L.G."/>
            <person name="Bazylinski D.A."/>
            <person name="Vasconcellos A.T."/>
            <person name="Abreu F."/>
            <person name="Lins U."/>
        </authorList>
    </citation>
    <scope>NUCLEOTIDE SEQUENCE [LARGE SCALE GENOMIC DNA]</scope>
    <source>
        <strain evidence="1 2">IT-1</strain>
    </source>
</reference>
<protein>
    <submittedName>
        <fullName evidence="1">Putative heat shock protein DnaJ domain-containing protein</fullName>
    </submittedName>
</protein>
<accession>A0A1Y2K7N1</accession>
<evidence type="ECO:0000313" key="2">
    <source>
        <dbReference type="Proteomes" id="UP000194003"/>
    </source>
</evidence>
<keyword evidence="2" id="KW-1185">Reference proteome</keyword>
<dbReference type="InterPro" id="IPR036869">
    <property type="entry name" value="J_dom_sf"/>
</dbReference>
<dbReference type="STRING" id="1434232.MAIT1_04285"/>
<dbReference type="Proteomes" id="UP000194003">
    <property type="component" value="Unassembled WGS sequence"/>
</dbReference>
<dbReference type="Gene3D" id="1.10.287.110">
    <property type="entry name" value="DnaJ domain"/>
    <property type="match status" value="1"/>
</dbReference>
<dbReference type="EMBL" id="LVJN01000019">
    <property type="protein sequence ID" value="OSM04382.1"/>
    <property type="molecule type" value="Genomic_DNA"/>
</dbReference>
<dbReference type="SUPFAM" id="SSF46565">
    <property type="entry name" value="Chaperone J-domain"/>
    <property type="match status" value="1"/>
</dbReference>
<organism evidence="1 2">
    <name type="scientific">Magnetofaba australis IT-1</name>
    <dbReference type="NCBI Taxonomy" id="1434232"/>
    <lineage>
        <taxon>Bacteria</taxon>
        <taxon>Pseudomonadati</taxon>
        <taxon>Pseudomonadota</taxon>
        <taxon>Magnetococcia</taxon>
        <taxon>Magnetococcales</taxon>
        <taxon>Magnetococcaceae</taxon>
        <taxon>Magnetofaba</taxon>
    </lineage>
</organism>
<proteinExistence type="predicted"/>
<keyword evidence="1" id="KW-0346">Stress response</keyword>
<gene>
    <name evidence="1" type="ORF">MAIT1_04285</name>
</gene>
<sequence>MSASLQEIDAAVKRLLKRWHPDLNPVDKADLCNAKTREILEAQALLEAYCEKYRYSFERQEVEKYLPPDEWWVKRFASENPRE</sequence>
<name>A0A1Y2K7N1_9PROT</name>
<evidence type="ECO:0000313" key="1">
    <source>
        <dbReference type="EMBL" id="OSM04382.1"/>
    </source>
</evidence>